<dbReference type="Proteomes" id="UP001218188">
    <property type="component" value="Unassembled WGS sequence"/>
</dbReference>
<dbReference type="AlphaFoldDB" id="A0AAD6STG1"/>
<comment type="caution">
    <text evidence="1">The sequence shown here is derived from an EMBL/GenBank/DDBJ whole genome shotgun (WGS) entry which is preliminary data.</text>
</comment>
<evidence type="ECO:0000313" key="1">
    <source>
        <dbReference type="EMBL" id="KAJ7031452.1"/>
    </source>
</evidence>
<evidence type="ECO:0000313" key="2">
    <source>
        <dbReference type="Proteomes" id="UP001218188"/>
    </source>
</evidence>
<name>A0AAD6STG1_9AGAR</name>
<keyword evidence="2" id="KW-1185">Reference proteome</keyword>
<dbReference type="EMBL" id="JARJCM010000081">
    <property type="protein sequence ID" value="KAJ7031452.1"/>
    <property type="molecule type" value="Genomic_DNA"/>
</dbReference>
<sequence length="442" mass="50111">NVAINRITTLEVLYEYPLGFVLEYPETSSTGSIGHLFRMDPDDWQDPVLNIAYSRGGRMGQSLSGTSVQCRVLVNGAGEQVPCSERHTTCALTICPNSDEDHLRTPHTKASREDVREQLRKDREDRLQYVSPTRDIFLKTSAYLAAIQKLGCTRPLLEVTNLSATEEEARETREIYLHQVQRGYRTKEGLCEGRVVFDYGDNGKPYIRYLASPSHEPYRAKICEHYNPRTNKDHLNDHGIADGSYHLEYIEAVISGDEEEARQIEEAIFSLGYGPLADCSTVTNCSQQKTFCSFSHRDKAQNLIQPLMKRLECSSKFRVFEPKEAHRKQCPFVLIVTSGAHSHPVPLPSKTPPNIRTAFMEILGKLAEDLPDITPRRLIRHPIMQSFLASKFPLLVCPTLADWHVSLSNRSHIKAYIKQAIEDHCPFGTGWAGTRFRVHIKS</sequence>
<gene>
    <name evidence="1" type="ORF">C8F04DRAFT_924530</name>
</gene>
<protein>
    <submittedName>
        <fullName evidence="1">Uncharacterized protein</fullName>
    </submittedName>
</protein>
<feature type="non-terminal residue" evidence="1">
    <location>
        <position position="442"/>
    </location>
</feature>
<proteinExistence type="predicted"/>
<accession>A0AAD6STG1</accession>
<reference evidence="1" key="1">
    <citation type="submission" date="2023-03" db="EMBL/GenBank/DDBJ databases">
        <title>Massive genome expansion in bonnet fungi (Mycena s.s.) driven by repeated elements and novel gene families across ecological guilds.</title>
        <authorList>
            <consortium name="Lawrence Berkeley National Laboratory"/>
            <person name="Harder C.B."/>
            <person name="Miyauchi S."/>
            <person name="Viragh M."/>
            <person name="Kuo A."/>
            <person name="Thoen E."/>
            <person name="Andreopoulos B."/>
            <person name="Lu D."/>
            <person name="Skrede I."/>
            <person name="Drula E."/>
            <person name="Henrissat B."/>
            <person name="Morin E."/>
            <person name="Kohler A."/>
            <person name="Barry K."/>
            <person name="LaButti K."/>
            <person name="Morin E."/>
            <person name="Salamov A."/>
            <person name="Lipzen A."/>
            <person name="Mereny Z."/>
            <person name="Hegedus B."/>
            <person name="Baldrian P."/>
            <person name="Stursova M."/>
            <person name="Weitz H."/>
            <person name="Taylor A."/>
            <person name="Grigoriev I.V."/>
            <person name="Nagy L.G."/>
            <person name="Martin F."/>
            <person name="Kauserud H."/>
        </authorList>
    </citation>
    <scope>NUCLEOTIDE SEQUENCE</scope>
    <source>
        <strain evidence="1">CBHHK200</strain>
    </source>
</reference>
<feature type="non-terminal residue" evidence="1">
    <location>
        <position position="1"/>
    </location>
</feature>
<organism evidence="1 2">
    <name type="scientific">Mycena alexandri</name>
    <dbReference type="NCBI Taxonomy" id="1745969"/>
    <lineage>
        <taxon>Eukaryota</taxon>
        <taxon>Fungi</taxon>
        <taxon>Dikarya</taxon>
        <taxon>Basidiomycota</taxon>
        <taxon>Agaricomycotina</taxon>
        <taxon>Agaricomycetes</taxon>
        <taxon>Agaricomycetidae</taxon>
        <taxon>Agaricales</taxon>
        <taxon>Marasmiineae</taxon>
        <taxon>Mycenaceae</taxon>
        <taxon>Mycena</taxon>
    </lineage>
</organism>